<dbReference type="Proteomes" id="UP000835052">
    <property type="component" value="Unassembled WGS sequence"/>
</dbReference>
<dbReference type="OrthoDB" id="5912739at2759"/>
<evidence type="ECO:0000256" key="1">
    <source>
        <dbReference type="SAM" id="MobiDB-lite"/>
    </source>
</evidence>
<keyword evidence="3" id="KW-1185">Reference proteome</keyword>
<name>A0A8S1H622_9PELO</name>
<organism evidence="2 3">
    <name type="scientific">Caenorhabditis auriculariae</name>
    <dbReference type="NCBI Taxonomy" id="2777116"/>
    <lineage>
        <taxon>Eukaryota</taxon>
        <taxon>Metazoa</taxon>
        <taxon>Ecdysozoa</taxon>
        <taxon>Nematoda</taxon>
        <taxon>Chromadorea</taxon>
        <taxon>Rhabditida</taxon>
        <taxon>Rhabditina</taxon>
        <taxon>Rhabditomorpha</taxon>
        <taxon>Rhabditoidea</taxon>
        <taxon>Rhabditidae</taxon>
        <taxon>Peloderinae</taxon>
        <taxon>Caenorhabditis</taxon>
    </lineage>
</organism>
<gene>
    <name evidence="2" type="ORF">CAUJ_LOCUS6522</name>
</gene>
<evidence type="ECO:0000313" key="3">
    <source>
        <dbReference type="Proteomes" id="UP000835052"/>
    </source>
</evidence>
<accession>A0A8S1H622</accession>
<dbReference type="EMBL" id="CAJGYM010000016">
    <property type="protein sequence ID" value="CAD6190603.1"/>
    <property type="molecule type" value="Genomic_DNA"/>
</dbReference>
<reference evidence="2" key="1">
    <citation type="submission" date="2020-10" db="EMBL/GenBank/DDBJ databases">
        <authorList>
            <person name="Kikuchi T."/>
        </authorList>
    </citation>
    <scope>NUCLEOTIDE SEQUENCE</scope>
    <source>
        <strain evidence="2">NKZ352</strain>
    </source>
</reference>
<proteinExistence type="predicted"/>
<evidence type="ECO:0000313" key="2">
    <source>
        <dbReference type="EMBL" id="CAD6190603.1"/>
    </source>
</evidence>
<feature type="compositionally biased region" description="Polar residues" evidence="1">
    <location>
        <begin position="242"/>
        <end position="258"/>
    </location>
</feature>
<comment type="caution">
    <text evidence="2">The sequence shown here is derived from an EMBL/GenBank/DDBJ whole genome shotgun (WGS) entry which is preliminary data.</text>
</comment>
<dbReference type="AlphaFoldDB" id="A0A8S1H622"/>
<sequence>MGHPSSSLVPHPIIRQLSGWQPRDDNRLLRLTDMRILLLLLAISRFAAADETSVLASQCNYAGLVKCFINILDEWAWTLYELKDNVVTIQPEQCDQLRELEKCIKDELPEQHKCTHSEIVEVSNTVSDLLTHRKDSGSFLRSYYLLQYSCSEDGQKILSKHRTCLKTEKIGEMTLSAGTYLSEKFLEHEDSKVCENVNTKLQEYIKAMDGICSKNEAAQLMCQSLKDMFTGMHAEKVGPMQEDNTLADSSDAETVQQASEHDALRPADAAASSLSTWNLPLIAMLLPLLR</sequence>
<protein>
    <submittedName>
        <fullName evidence="2">Uncharacterized protein</fullName>
    </submittedName>
</protein>
<feature type="region of interest" description="Disordered" evidence="1">
    <location>
        <begin position="242"/>
        <end position="264"/>
    </location>
</feature>